<protein>
    <submittedName>
        <fullName evidence="1">Zinc finger protein 551</fullName>
    </submittedName>
</protein>
<reference evidence="1" key="4">
    <citation type="submission" date="2025-09" db="UniProtKB">
        <authorList>
            <consortium name="Ensembl"/>
        </authorList>
    </citation>
    <scope>IDENTIFICATION</scope>
    <source>
        <strain evidence="1">C57BL/6J</strain>
    </source>
</reference>
<organism evidence="1 3">
    <name type="scientific">Mus musculus</name>
    <name type="common">Mouse</name>
    <dbReference type="NCBI Taxonomy" id="10090"/>
    <lineage>
        <taxon>Eukaryota</taxon>
        <taxon>Metazoa</taxon>
        <taxon>Chordata</taxon>
        <taxon>Craniata</taxon>
        <taxon>Vertebrata</taxon>
        <taxon>Euteleostomi</taxon>
        <taxon>Mammalia</taxon>
        <taxon>Eutheria</taxon>
        <taxon>Euarchontoglires</taxon>
        <taxon>Glires</taxon>
        <taxon>Rodentia</taxon>
        <taxon>Myomorpha</taxon>
        <taxon>Muroidea</taxon>
        <taxon>Muridae</taxon>
        <taxon>Murinae</taxon>
        <taxon>Mus</taxon>
        <taxon>Mus</taxon>
    </lineage>
</organism>
<evidence type="ECO:0000313" key="3">
    <source>
        <dbReference type="Proteomes" id="UP000000589"/>
    </source>
</evidence>
<proteinExistence type="predicted"/>
<dbReference type="VEuPathDB" id="HostDB:ENSMUSG00000034071"/>
<dbReference type="AGR" id="MGI:3588205"/>
<dbReference type="Ensembl" id="ENSMUST00000120220.3">
    <property type="protein sequence ID" value="ENSMUSP00000112704.2"/>
    <property type="gene ID" value="ENSMUSG00000034071.16"/>
</dbReference>
<dbReference type="MGI" id="MGI:3588205">
    <property type="gene designation" value="Zfp551"/>
</dbReference>
<dbReference type="AlphaFoldDB" id="D3YU41"/>
<sequence>MPRARPREETSATWSLLPLQNPMAVAMHRNIAQVPLTSEPVMELGLVPVLEWGMKT</sequence>
<name>D3YU41_MOUSE</name>
<dbReference type="HOGENOM" id="CLU_3013596_0_0_1"/>
<accession>D3YU41</accession>
<dbReference type="ExpressionAtlas" id="D3YU41">
    <property type="expression patterns" value="baseline and differential"/>
</dbReference>
<evidence type="ECO:0000313" key="1">
    <source>
        <dbReference type="Ensembl" id="ENSMUSP00000112704.2"/>
    </source>
</evidence>
<reference evidence="1" key="3">
    <citation type="submission" date="2025-08" db="UniProtKB">
        <authorList>
            <consortium name="Ensembl"/>
        </authorList>
    </citation>
    <scope>IDENTIFICATION</scope>
    <source>
        <strain evidence="1">C57BL/6J</strain>
    </source>
</reference>
<keyword evidence="3" id="KW-1185">Reference proteome</keyword>
<dbReference type="Antibodypedia" id="19662">
    <property type="antibodies" value="86 antibodies from 16 providers"/>
</dbReference>
<gene>
    <name evidence="1 2" type="primary">Zfp551</name>
</gene>
<evidence type="ECO:0000313" key="2">
    <source>
        <dbReference type="MGI" id="MGI:3588205"/>
    </source>
</evidence>
<dbReference type="Proteomes" id="UP000000589">
    <property type="component" value="Chromosome 7"/>
</dbReference>
<dbReference type="OrthoDB" id="4748970at2759"/>
<reference evidence="1 3" key="2">
    <citation type="journal article" date="2011" name="PLoS Biol.">
        <title>Modernizing reference genome assemblies.</title>
        <authorList>
            <person name="Church D.M."/>
            <person name="Schneider V.A."/>
            <person name="Graves T."/>
            <person name="Auger K."/>
            <person name="Cunningham F."/>
            <person name="Bouk N."/>
            <person name="Chen H.C."/>
            <person name="Agarwala R."/>
            <person name="McLaren W.M."/>
            <person name="Ritchie G.R."/>
            <person name="Albracht D."/>
            <person name="Kremitzki M."/>
            <person name="Rock S."/>
            <person name="Kotkiewicz H."/>
            <person name="Kremitzki C."/>
            <person name="Wollam A."/>
            <person name="Trani L."/>
            <person name="Fulton L."/>
            <person name="Fulton R."/>
            <person name="Matthews L."/>
            <person name="Whitehead S."/>
            <person name="Chow W."/>
            <person name="Torrance J."/>
            <person name="Dunn M."/>
            <person name="Harden G."/>
            <person name="Threadgold G."/>
            <person name="Wood J."/>
            <person name="Collins J."/>
            <person name="Heath P."/>
            <person name="Griffiths G."/>
            <person name="Pelan S."/>
            <person name="Grafham D."/>
            <person name="Eichler E.E."/>
            <person name="Weinstock G."/>
            <person name="Mardis E.R."/>
            <person name="Wilson R.K."/>
            <person name="Howe K."/>
            <person name="Flicek P."/>
            <person name="Hubbard T."/>
        </authorList>
    </citation>
    <scope>NUCLEOTIDE SEQUENCE [LARGE SCALE GENOMIC DNA]</scope>
    <source>
        <strain evidence="1 3">C57BL/6J</strain>
    </source>
</reference>
<reference evidence="1 3" key="1">
    <citation type="journal article" date="2009" name="PLoS Biol.">
        <title>Lineage-specific biology revealed by a finished genome assembly of the mouse.</title>
        <authorList>
            <consortium name="Mouse Genome Sequencing Consortium"/>
            <person name="Church D.M."/>
            <person name="Goodstadt L."/>
            <person name="Hillier L.W."/>
            <person name="Zody M.C."/>
            <person name="Goldstein S."/>
            <person name="She X."/>
            <person name="Bult C.J."/>
            <person name="Agarwala R."/>
            <person name="Cherry J.L."/>
            <person name="DiCuccio M."/>
            <person name="Hlavina W."/>
            <person name="Kapustin Y."/>
            <person name="Meric P."/>
            <person name="Maglott D."/>
            <person name="Birtle Z."/>
            <person name="Marques A.C."/>
            <person name="Graves T."/>
            <person name="Zhou S."/>
            <person name="Teague B."/>
            <person name="Potamousis K."/>
            <person name="Churas C."/>
            <person name="Place M."/>
            <person name="Herschleb J."/>
            <person name="Runnheim R."/>
            <person name="Forrest D."/>
            <person name="Amos-Landgraf J."/>
            <person name="Schwartz D.C."/>
            <person name="Cheng Z."/>
            <person name="Lindblad-Toh K."/>
            <person name="Eichler E.E."/>
            <person name="Ponting C.P."/>
        </authorList>
    </citation>
    <scope>NUCLEOTIDE SEQUENCE [LARGE SCALE GENOMIC DNA]</scope>
    <source>
        <strain evidence="1 3">C57BL/6J</strain>
    </source>
</reference>
<dbReference type="GeneTree" id="ENSGT00940000154693"/>
<dbReference type="Bgee" id="ENSMUSG00000034071">
    <property type="expression patterns" value="Expressed in metanephric loop of Henle and 163 other cell types or tissues"/>
</dbReference>